<dbReference type="RefSeq" id="WP_209465636.1">
    <property type="nucleotide sequence ID" value="NZ_JAGGLG010000005.1"/>
</dbReference>
<protein>
    <submittedName>
        <fullName evidence="1">Uncharacterized protein</fullName>
    </submittedName>
</protein>
<gene>
    <name evidence="1" type="ORF">J2Z79_000876</name>
</gene>
<reference evidence="1 2" key="1">
    <citation type="submission" date="2021-03" db="EMBL/GenBank/DDBJ databases">
        <title>Genomic Encyclopedia of Type Strains, Phase IV (KMG-IV): sequencing the most valuable type-strain genomes for metagenomic binning, comparative biology and taxonomic classification.</title>
        <authorList>
            <person name="Goeker M."/>
        </authorList>
    </citation>
    <scope>NUCLEOTIDE SEQUENCE [LARGE SCALE GENOMIC DNA]</scope>
    <source>
        <strain evidence="1 2">DSM 27138</strain>
    </source>
</reference>
<comment type="caution">
    <text evidence="1">The sequence shown here is derived from an EMBL/GenBank/DDBJ whole genome shotgun (WGS) entry which is preliminary data.</text>
</comment>
<evidence type="ECO:0000313" key="1">
    <source>
        <dbReference type="EMBL" id="MBP2017493.1"/>
    </source>
</evidence>
<name>A0ABS4JPM6_9FIRM</name>
<keyword evidence="2" id="KW-1185">Reference proteome</keyword>
<evidence type="ECO:0000313" key="2">
    <source>
        <dbReference type="Proteomes" id="UP001519289"/>
    </source>
</evidence>
<sequence length="88" mass="10490">MGTRGPGGGRGKRLRAGALRGRRRIPWHRRAGRRTGWLAALLGRVRRRWRSFWHWEVLRALRDRYPALGRARFPAQGELRHFPQRSWQ</sequence>
<accession>A0ABS4JPM6</accession>
<proteinExistence type="predicted"/>
<dbReference type="EMBL" id="JAGGLG010000005">
    <property type="protein sequence ID" value="MBP2017493.1"/>
    <property type="molecule type" value="Genomic_DNA"/>
</dbReference>
<organism evidence="1 2">
    <name type="scientific">Symbiobacterium terraclitae</name>
    <dbReference type="NCBI Taxonomy" id="557451"/>
    <lineage>
        <taxon>Bacteria</taxon>
        <taxon>Bacillati</taxon>
        <taxon>Bacillota</taxon>
        <taxon>Clostridia</taxon>
        <taxon>Eubacteriales</taxon>
        <taxon>Symbiobacteriaceae</taxon>
        <taxon>Symbiobacterium</taxon>
    </lineage>
</organism>
<dbReference type="Proteomes" id="UP001519289">
    <property type="component" value="Unassembled WGS sequence"/>
</dbReference>